<organism evidence="2 3">
    <name type="scientific">Protopolystoma xenopodis</name>
    <dbReference type="NCBI Taxonomy" id="117903"/>
    <lineage>
        <taxon>Eukaryota</taxon>
        <taxon>Metazoa</taxon>
        <taxon>Spiralia</taxon>
        <taxon>Lophotrochozoa</taxon>
        <taxon>Platyhelminthes</taxon>
        <taxon>Monogenea</taxon>
        <taxon>Polyopisthocotylea</taxon>
        <taxon>Polystomatidea</taxon>
        <taxon>Polystomatidae</taxon>
        <taxon>Protopolystoma</taxon>
    </lineage>
</organism>
<dbReference type="InterPro" id="IPR056277">
    <property type="entry name" value="PPIase_AIP"/>
</dbReference>
<evidence type="ECO:0000259" key="1">
    <source>
        <dbReference type="Pfam" id="PF23322"/>
    </source>
</evidence>
<evidence type="ECO:0000313" key="3">
    <source>
        <dbReference type="Proteomes" id="UP000784294"/>
    </source>
</evidence>
<gene>
    <name evidence="2" type="ORF">PXEA_LOCUS3475</name>
</gene>
<dbReference type="EMBL" id="CAAALY010007868">
    <property type="protein sequence ID" value="VEL10035.1"/>
    <property type="molecule type" value="Genomic_DNA"/>
</dbReference>
<proteinExistence type="predicted"/>
<keyword evidence="3" id="KW-1185">Reference proteome</keyword>
<accession>A0A3S5CI23</accession>
<dbReference type="Pfam" id="PF23322">
    <property type="entry name" value="PPIase_AIP"/>
    <property type="match status" value="1"/>
</dbReference>
<protein>
    <recommendedName>
        <fullName evidence="1">AIP/AIPL N-terminal FKBP-type PPIase domain-containing protein</fullName>
    </recommendedName>
</protein>
<dbReference type="InterPro" id="IPR046357">
    <property type="entry name" value="PPIase_dom_sf"/>
</dbReference>
<evidence type="ECO:0000313" key="2">
    <source>
        <dbReference type="EMBL" id="VEL10035.1"/>
    </source>
</evidence>
<reference evidence="2" key="1">
    <citation type="submission" date="2018-11" db="EMBL/GenBank/DDBJ databases">
        <authorList>
            <consortium name="Pathogen Informatics"/>
        </authorList>
    </citation>
    <scope>NUCLEOTIDE SEQUENCE</scope>
</reference>
<dbReference type="Gene3D" id="3.10.50.40">
    <property type="match status" value="1"/>
</dbReference>
<sequence>MLIGEVASFTVQPDRLLNFPAVNKKLRDYMLNKTGEAGSAGQPKHCCGLMSLREQGGLGYPDLDALMEHPEPLEFIFDLVKLVLLSYIWS</sequence>
<comment type="caution">
    <text evidence="2">The sequence shown here is derived from an EMBL/GenBank/DDBJ whole genome shotgun (WGS) entry which is preliminary data.</text>
</comment>
<name>A0A3S5CI23_9PLAT</name>
<dbReference type="AlphaFoldDB" id="A0A3S5CI23"/>
<dbReference type="Proteomes" id="UP000784294">
    <property type="component" value="Unassembled WGS sequence"/>
</dbReference>
<dbReference type="GO" id="GO:0003755">
    <property type="term" value="F:peptidyl-prolyl cis-trans isomerase activity"/>
    <property type="evidence" value="ECO:0007669"/>
    <property type="project" value="InterPro"/>
</dbReference>
<dbReference type="OrthoDB" id="5829758at2759"/>
<feature type="domain" description="AIP/AIPL N-terminal FKBP-type PPIase" evidence="1">
    <location>
        <begin position="1"/>
        <end position="81"/>
    </location>
</feature>